<feature type="signal peptide" evidence="1">
    <location>
        <begin position="1"/>
        <end position="22"/>
    </location>
</feature>
<dbReference type="SUPFAM" id="SSF53850">
    <property type="entry name" value="Periplasmic binding protein-like II"/>
    <property type="match status" value="1"/>
</dbReference>
<name>A0ABS1V3I0_9PROT</name>
<dbReference type="RefSeq" id="WP_202824951.1">
    <property type="nucleotide sequence ID" value="NZ_JAEUXJ010000002.1"/>
</dbReference>
<comment type="caution">
    <text evidence="2">The sequence shown here is derived from an EMBL/GenBank/DDBJ whole genome shotgun (WGS) entry which is preliminary data.</text>
</comment>
<dbReference type="EMBL" id="JAEUXJ010000002">
    <property type="protein sequence ID" value="MBL6455239.1"/>
    <property type="molecule type" value="Genomic_DNA"/>
</dbReference>
<accession>A0ABS1V3I0</accession>
<dbReference type="InterPro" id="IPR050682">
    <property type="entry name" value="ModA/WtpA"/>
</dbReference>
<evidence type="ECO:0000313" key="3">
    <source>
        <dbReference type="Proteomes" id="UP000606490"/>
    </source>
</evidence>
<dbReference type="PANTHER" id="PTHR30632">
    <property type="entry name" value="MOLYBDATE-BINDING PERIPLASMIC PROTEIN"/>
    <property type="match status" value="1"/>
</dbReference>
<protein>
    <submittedName>
        <fullName evidence="2">Substrate-binding domain-containing protein</fullName>
    </submittedName>
</protein>
<sequence length="249" mass="26170">MRFLLRSILALCLCAGSLPAIAAEIHLLSAGAMEPGLEPTVQGFRGATSQAVRIRYATAPALRQDLASGVEVDLLIAPAALIEMLRSSGRLAGQPVPLGRVGVGVAVRPALALPPVTSPEGLRQLVAQSQTVVFNRASTGIYMEGLFERMGLADTVAAKARRYPTGAEVMEHLLRGHGHEIGFGAITEIRQVQALRYLGPLPPGLQSYTTYYGAVLTGAPAATSALLQWLSGPEARGAFDAAGIEPVRR</sequence>
<organism evidence="2 3">
    <name type="scientific">Belnapia mucosa</name>
    <dbReference type="NCBI Taxonomy" id="2804532"/>
    <lineage>
        <taxon>Bacteria</taxon>
        <taxon>Pseudomonadati</taxon>
        <taxon>Pseudomonadota</taxon>
        <taxon>Alphaproteobacteria</taxon>
        <taxon>Acetobacterales</taxon>
        <taxon>Roseomonadaceae</taxon>
        <taxon>Belnapia</taxon>
    </lineage>
</organism>
<dbReference type="Proteomes" id="UP000606490">
    <property type="component" value="Unassembled WGS sequence"/>
</dbReference>
<proteinExistence type="predicted"/>
<gene>
    <name evidence="2" type="ORF">JMJ55_07890</name>
</gene>
<dbReference type="Gene3D" id="3.40.190.10">
    <property type="entry name" value="Periplasmic binding protein-like II"/>
    <property type="match status" value="2"/>
</dbReference>
<reference evidence="2 3" key="1">
    <citation type="submission" date="2021-01" db="EMBL/GenBank/DDBJ databases">
        <title>Belnapia mucosa sp. nov. and Belnapia arida sp. nov., isolated from the Tabernas Desert (Almeria, Spain).</title>
        <authorList>
            <person name="Molina-Menor E."/>
            <person name="Vidal-Verdu A."/>
            <person name="Calonge A."/>
            <person name="Satari L."/>
            <person name="Pereto Magraner J."/>
            <person name="Porcar Miralles M."/>
        </authorList>
    </citation>
    <scope>NUCLEOTIDE SEQUENCE [LARGE SCALE GENOMIC DNA]</scope>
    <source>
        <strain evidence="2 3">T6</strain>
    </source>
</reference>
<dbReference type="PANTHER" id="PTHR30632:SF11">
    <property type="entry name" value="BLR4797 PROTEIN"/>
    <property type="match status" value="1"/>
</dbReference>
<dbReference type="Pfam" id="PF13531">
    <property type="entry name" value="SBP_bac_11"/>
    <property type="match status" value="1"/>
</dbReference>
<keyword evidence="3" id="KW-1185">Reference proteome</keyword>
<keyword evidence="1" id="KW-0732">Signal</keyword>
<evidence type="ECO:0000256" key="1">
    <source>
        <dbReference type="SAM" id="SignalP"/>
    </source>
</evidence>
<evidence type="ECO:0000313" key="2">
    <source>
        <dbReference type="EMBL" id="MBL6455239.1"/>
    </source>
</evidence>
<feature type="chain" id="PRO_5046817152" evidence="1">
    <location>
        <begin position="23"/>
        <end position="249"/>
    </location>
</feature>